<gene>
    <name evidence="5" type="ORF">KQI42_02920</name>
</gene>
<reference evidence="5 6" key="1">
    <citation type="submission" date="2021-06" db="EMBL/GenBank/DDBJ databases">
        <authorList>
            <person name="Sun Q."/>
            <person name="Li D."/>
        </authorList>
    </citation>
    <scope>NUCLEOTIDE SEQUENCE [LARGE SCALE GENOMIC DNA]</scope>
    <source>
        <strain evidence="5 6">MSJ-40</strain>
    </source>
</reference>
<dbReference type="InterPro" id="IPR002830">
    <property type="entry name" value="UbiD"/>
</dbReference>
<dbReference type="PANTHER" id="PTHR30108">
    <property type="entry name" value="3-OCTAPRENYL-4-HYDROXYBENZOATE CARBOXY-LYASE-RELATED"/>
    <property type="match status" value="1"/>
</dbReference>
<feature type="domain" description="3-octaprenyl-4-hydroxybenzoate carboxy-lyase-like Rift-related" evidence="2">
    <location>
        <begin position="92"/>
        <end position="289"/>
    </location>
</feature>
<dbReference type="PANTHER" id="PTHR30108:SF21">
    <property type="entry name" value="4-HYDROXYBENZOATE DECARBOXYLASE"/>
    <property type="match status" value="1"/>
</dbReference>
<dbReference type="Pfam" id="PF20695">
    <property type="entry name" value="UbiD_N"/>
    <property type="match status" value="1"/>
</dbReference>
<dbReference type="Pfam" id="PF01977">
    <property type="entry name" value="UbiD"/>
    <property type="match status" value="1"/>
</dbReference>
<evidence type="ECO:0000259" key="4">
    <source>
        <dbReference type="Pfam" id="PF20696"/>
    </source>
</evidence>
<comment type="similarity">
    <text evidence="1">Belongs to the UbiD family.</text>
</comment>
<evidence type="ECO:0000259" key="3">
    <source>
        <dbReference type="Pfam" id="PF20695"/>
    </source>
</evidence>
<organism evidence="5 6">
    <name type="scientific">Tissierella simiarum</name>
    <dbReference type="NCBI Taxonomy" id="2841534"/>
    <lineage>
        <taxon>Bacteria</taxon>
        <taxon>Bacillati</taxon>
        <taxon>Bacillota</taxon>
        <taxon>Tissierellia</taxon>
        <taxon>Tissierellales</taxon>
        <taxon>Tissierellaceae</taxon>
        <taxon>Tissierella</taxon>
    </lineage>
</organism>
<evidence type="ECO:0000259" key="2">
    <source>
        <dbReference type="Pfam" id="PF01977"/>
    </source>
</evidence>
<dbReference type="NCBIfam" id="TIGR00148">
    <property type="entry name" value="UbiD family decarboxylase"/>
    <property type="match status" value="1"/>
</dbReference>
<sequence>MLRSTLEKLEKMNQLLICEREVNSEYELGAVLKHFENKRPILFNKVKGSPVKVVGGLYGDREVFYNLLNINHENRLFTFMDVIANSKPYKLVSNGPIKENIIDKNIDLSKIFPIPKFQEKDSSSFITAGILVVKDPDTGRHFTSVRRFQINGKNEVSALIASPKLTNDFLELEKLNKPMDIAIILGYDAPFLLASQISSFTYGVDKYEVDSALRGRPLELVKCETVDLLVPAYSEIVLEGKIIPNKRKIEGPFGELMGYYGEAANHPIIEIDLVMHRNNPIFQVAFPCREEHLSNGLIREVELYNSLRNQVDVGDVYVTEGGGYRFNAFVSINKHQEGDGKSAIIAALGSNKDLKQVVIVDEDVDIFSLKEIEWAITTRSQASEDLVVIKGGLGSSLEPSHGIRGVTDKVGIDATKPLGEKGLKFERAIIPNYENIDIHKYFPNIE</sequence>
<evidence type="ECO:0000313" key="6">
    <source>
        <dbReference type="Proteomes" id="UP000749471"/>
    </source>
</evidence>
<dbReference type="Proteomes" id="UP000749471">
    <property type="component" value="Unassembled WGS sequence"/>
</dbReference>
<dbReference type="InterPro" id="IPR048304">
    <property type="entry name" value="UbiD_Rift_dom"/>
</dbReference>
<dbReference type="InterPro" id="IPR049383">
    <property type="entry name" value="UbiD-like_N"/>
</dbReference>
<evidence type="ECO:0000256" key="1">
    <source>
        <dbReference type="ARBA" id="ARBA00010021"/>
    </source>
</evidence>
<dbReference type="InterPro" id="IPR049381">
    <property type="entry name" value="UbiD-like_C"/>
</dbReference>
<evidence type="ECO:0000313" key="5">
    <source>
        <dbReference type="EMBL" id="MBU5436944.1"/>
    </source>
</evidence>
<dbReference type="EMBL" id="JAHLPM010000002">
    <property type="protein sequence ID" value="MBU5436944.1"/>
    <property type="molecule type" value="Genomic_DNA"/>
</dbReference>
<comment type="caution">
    <text evidence="5">The sequence shown here is derived from an EMBL/GenBank/DDBJ whole genome shotgun (WGS) entry which is preliminary data.</text>
</comment>
<keyword evidence="6" id="KW-1185">Reference proteome</keyword>
<protein>
    <submittedName>
        <fullName evidence="5">UbiD family decarboxylase</fullName>
    </submittedName>
</protein>
<dbReference type="Pfam" id="PF20696">
    <property type="entry name" value="UbiD_C"/>
    <property type="match status" value="1"/>
</dbReference>
<name>A0ABS6E3V6_9FIRM</name>
<dbReference type="RefSeq" id="WP_216516570.1">
    <property type="nucleotide sequence ID" value="NZ_JAHLPM010000002.1"/>
</dbReference>
<proteinExistence type="inferred from homology"/>
<accession>A0ABS6E3V6</accession>
<feature type="domain" description="3-octaprenyl-4-hydroxybenzoate carboxy-lyase-like N-terminal" evidence="3">
    <location>
        <begin position="6"/>
        <end position="81"/>
    </location>
</feature>
<feature type="domain" description="3-octaprenyl-4-hydroxybenzoate carboxy-lyase-like C-terminal" evidence="4">
    <location>
        <begin position="295"/>
        <end position="414"/>
    </location>
</feature>